<evidence type="ECO:0000313" key="1">
    <source>
        <dbReference type="EMBL" id="MCI58341.1"/>
    </source>
</evidence>
<organism evidence="1 2">
    <name type="scientific">Trifolium medium</name>
    <dbReference type="NCBI Taxonomy" id="97028"/>
    <lineage>
        <taxon>Eukaryota</taxon>
        <taxon>Viridiplantae</taxon>
        <taxon>Streptophyta</taxon>
        <taxon>Embryophyta</taxon>
        <taxon>Tracheophyta</taxon>
        <taxon>Spermatophyta</taxon>
        <taxon>Magnoliopsida</taxon>
        <taxon>eudicotyledons</taxon>
        <taxon>Gunneridae</taxon>
        <taxon>Pentapetalae</taxon>
        <taxon>rosids</taxon>
        <taxon>fabids</taxon>
        <taxon>Fabales</taxon>
        <taxon>Fabaceae</taxon>
        <taxon>Papilionoideae</taxon>
        <taxon>50 kb inversion clade</taxon>
        <taxon>NPAAA clade</taxon>
        <taxon>Hologalegina</taxon>
        <taxon>IRL clade</taxon>
        <taxon>Trifolieae</taxon>
        <taxon>Trifolium</taxon>
    </lineage>
</organism>
<protein>
    <submittedName>
        <fullName evidence="1">Uncharacterized protein</fullName>
    </submittedName>
</protein>
<feature type="non-terminal residue" evidence="1">
    <location>
        <position position="1"/>
    </location>
</feature>
<evidence type="ECO:0000313" key="2">
    <source>
        <dbReference type="Proteomes" id="UP000265520"/>
    </source>
</evidence>
<dbReference type="EMBL" id="LXQA010544617">
    <property type="protein sequence ID" value="MCI58341.1"/>
    <property type="molecule type" value="Genomic_DNA"/>
</dbReference>
<name>A0A392TB42_9FABA</name>
<proteinExistence type="predicted"/>
<dbReference type="Proteomes" id="UP000265520">
    <property type="component" value="Unassembled WGS sequence"/>
</dbReference>
<accession>A0A392TB42</accession>
<comment type="caution">
    <text evidence="1">The sequence shown here is derived from an EMBL/GenBank/DDBJ whole genome shotgun (WGS) entry which is preliminary data.</text>
</comment>
<dbReference type="AlphaFoldDB" id="A0A392TB42"/>
<keyword evidence="2" id="KW-1185">Reference proteome</keyword>
<reference evidence="1 2" key="1">
    <citation type="journal article" date="2018" name="Front. Plant Sci.">
        <title>Red Clover (Trifolium pratense) and Zigzag Clover (T. medium) - A Picture of Genomic Similarities and Differences.</title>
        <authorList>
            <person name="Dluhosova J."/>
            <person name="Istvanek J."/>
            <person name="Nedelnik J."/>
            <person name="Repkova J."/>
        </authorList>
    </citation>
    <scope>NUCLEOTIDE SEQUENCE [LARGE SCALE GENOMIC DNA]</scope>
    <source>
        <strain evidence="2">cv. 10/8</strain>
        <tissue evidence="1">Leaf</tissue>
    </source>
</reference>
<sequence>TDSLRSSLKRGSACWADLATKRDKDVSMPLRDWTDFFESGVGNVVNALHLSGLASIPRSVR</sequence>